<evidence type="ECO:0000313" key="2">
    <source>
        <dbReference type="Proteomes" id="UP001179952"/>
    </source>
</evidence>
<keyword evidence="2" id="KW-1185">Reference proteome</keyword>
<reference evidence="1" key="2">
    <citation type="submission" date="2023-06" db="EMBL/GenBank/DDBJ databases">
        <authorList>
            <person name="Ma L."/>
            <person name="Liu K.-W."/>
            <person name="Li Z."/>
            <person name="Hsiao Y.-Y."/>
            <person name="Qi Y."/>
            <person name="Fu T."/>
            <person name="Tang G."/>
            <person name="Zhang D."/>
            <person name="Sun W.-H."/>
            <person name="Liu D.-K."/>
            <person name="Li Y."/>
            <person name="Chen G.-Z."/>
            <person name="Liu X.-D."/>
            <person name="Liao X.-Y."/>
            <person name="Jiang Y.-T."/>
            <person name="Yu X."/>
            <person name="Hao Y."/>
            <person name="Huang J."/>
            <person name="Zhao X.-W."/>
            <person name="Ke S."/>
            <person name="Chen Y.-Y."/>
            <person name="Wu W.-L."/>
            <person name="Hsu J.-L."/>
            <person name="Lin Y.-F."/>
            <person name="Huang M.-D."/>
            <person name="Li C.-Y."/>
            <person name="Huang L."/>
            <person name="Wang Z.-W."/>
            <person name="Zhao X."/>
            <person name="Zhong W.-Y."/>
            <person name="Peng D.-H."/>
            <person name="Ahmad S."/>
            <person name="Lan S."/>
            <person name="Zhang J.-S."/>
            <person name="Tsai W.-C."/>
            <person name="Van De Peer Y."/>
            <person name="Liu Z.-J."/>
        </authorList>
    </citation>
    <scope>NUCLEOTIDE SEQUENCE</scope>
    <source>
        <strain evidence="1">SCP</strain>
        <tissue evidence="1">Leaves</tissue>
    </source>
</reference>
<dbReference type="AlphaFoldDB" id="A0AAV9AF40"/>
<dbReference type="Gene3D" id="3.30.559.10">
    <property type="entry name" value="Chloramphenicol acetyltransferase-like domain"/>
    <property type="match status" value="1"/>
</dbReference>
<accession>A0AAV9AF40</accession>
<dbReference type="Proteomes" id="UP001179952">
    <property type="component" value="Unassembled WGS sequence"/>
</dbReference>
<dbReference type="EMBL" id="JAUJYN010000010">
    <property type="protein sequence ID" value="KAK1262585.1"/>
    <property type="molecule type" value="Genomic_DNA"/>
</dbReference>
<evidence type="ECO:0000313" key="1">
    <source>
        <dbReference type="EMBL" id="KAK1262585.1"/>
    </source>
</evidence>
<dbReference type="InterPro" id="IPR023213">
    <property type="entry name" value="CAT-like_dom_sf"/>
</dbReference>
<gene>
    <name evidence="1" type="ORF">QJS04_geneDACA008990</name>
</gene>
<proteinExistence type="predicted"/>
<name>A0AAV9AF40_ACOGR</name>
<organism evidence="1 2">
    <name type="scientific">Acorus gramineus</name>
    <name type="common">Dwarf sweet flag</name>
    <dbReference type="NCBI Taxonomy" id="55184"/>
    <lineage>
        <taxon>Eukaryota</taxon>
        <taxon>Viridiplantae</taxon>
        <taxon>Streptophyta</taxon>
        <taxon>Embryophyta</taxon>
        <taxon>Tracheophyta</taxon>
        <taxon>Spermatophyta</taxon>
        <taxon>Magnoliopsida</taxon>
        <taxon>Liliopsida</taxon>
        <taxon>Acoraceae</taxon>
        <taxon>Acorus</taxon>
    </lineage>
</organism>
<sequence length="81" mass="9052">MASTSEFKVRGKEAVLVGPARPTRHEFKKLSDLDDQMGLRFQIPALQFYRYNRFMAGKDPAKVIKETLAKGISPLLPVSTG</sequence>
<comment type="caution">
    <text evidence="1">The sequence shown here is derived from an EMBL/GenBank/DDBJ whole genome shotgun (WGS) entry which is preliminary data.</text>
</comment>
<protein>
    <submittedName>
        <fullName evidence="1">Benzyl alcohol O-benzoyltransferase</fullName>
    </submittedName>
</protein>
<reference evidence="1" key="1">
    <citation type="journal article" date="2023" name="Nat. Commun.">
        <title>Diploid and tetraploid genomes of Acorus and the evolution of monocots.</title>
        <authorList>
            <person name="Ma L."/>
            <person name="Liu K.W."/>
            <person name="Li Z."/>
            <person name="Hsiao Y.Y."/>
            <person name="Qi Y."/>
            <person name="Fu T."/>
            <person name="Tang G.D."/>
            <person name="Zhang D."/>
            <person name="Sun W.H."/>
            <person name="Liu D.K."/>
            <person name="Li Y."/>
            <person name="Chen G.Z."/>
            <person name="Liu X.D."/>
            <person name="Liao X.Y."/>
            <person name="Jiang Y.T."/>
            <person name="Yu X."/>
            <person name="Hao Y."/>
            <person name="Huang J."/>
            <person name="Zhao X.W."/>
            <person name="Ke S."/>
            <person name="Chen Y.Y."/>
            <person name="Wu W.L."/>
            <person name="Hsu J.L."/>
            <person name="Lin Y.F."/>
            <person name="Huang M.D."/>
            <person name="Li C.Y."/>
            <person name="Huang L."/>
            <person name="Wang Z.W."/>
            <person name="Zhao X."/>
            <person name="Zhong W.Y."/>
            <person name="Peng D.H."/>
            <person name="Ahmad S."/>
            <person name="Lan S."/>
            <person name="Zhang J.S."/>
            <person name="Tsai W.C."/>
            <person name="Van de Peer Y."/>
            <person name="Liu Z.J."/>
        </authorList>
    </citation>
    <scope>NUCLEOTIDE SEQUENCE</scope>
    <source>
        <strain evidence="1">SCP</strain>
    </source>
</reference>